<reference evidence="1 2" key="1">
    <citation type="submission" date="2017-08" db="EMBL/GenBank/DDBJ databases">
        <title>Pusillimonas indicus sp. nov., a member of the family Alcaligenaceae isolated from surface seawater.</title>
        <authorList>
            <person name="Li J."/>
        </authorList>
    </citation>
    <scope>NUCLEOTIDE SEQUENCE [LARGE SCALE GENOMIC DNA]</scope>
    <source>
        <strain evidence="1 2">L52-1-41</strain>
    </source>
</reference>
<accession>A0A3A1YQ94</accession>
<sequence length="69" mass="7499">MSQIPSIRKPKLQFAFSLSGKVIRGIKTHGVNFDLKAPNSITKKIAPLFTTGQFSYGNVIEFAGTANKS</sequence>
<gene>
    <name evidence="1" type="ORF">CJP73_13685</name>
</gene>
<dbReference type="EMBL" id="NQYH01000014">
    <property type="protein sequence ID" value="RIY39656.1"/>
    <property type="molecule type" value="Genomic_DNA"/>
</dbReference>
<evidence type="ECO:0000313" key="2">
    <source>
        <dbReference type="Proteomes" id="UP000266206"/>
    </source>
</evidence>
<dbReference type="AlphaFoldDB" id="A0A3A1YQ94"/>
<dbReference type="Proteomes" id="UP000266206">
    <property type="component" value="Unassembled WGS sequence"/>
</dbReference>
<organism evidence="1 2">
    <name type="scientific">Neopusillimonas maritima</name>
    <dbReference type="NCBI Taxonomy" id="2026239"/>
    <lineage>
        <taxon>Bacteria</taxon>
        <taxon>Pseudomonadati</taxon>
        <taxon>Pseudomonadota</taxon>
        <taxon>Betaproteobacteria</taxon>
        <taxon>Burkholderiales</taxon>
        <taxon>Alcaligenaceae</taxon>
        <taxon>Neopusillimonas</taxon>
    </lineage>
</organism>
<protein>
    <submittedName>
        <fullName evidence="1">Uncharacterized protein</fullName>
    </submittedName>
</protein>
<comment type="caution">
    <text evidence="1">The sequence shown here is derived from an EMBL/GenBank/DDBJ whole genome shotgun (WGS) entry which is preliminary data.</text>
</comment>
<proteinExistence type="predicted"/>
<evidence type="ECO:0000313" key="1">
    <source>
        <dbReference type="EMBL" id="RIY39656.1"/>
    </source>
</evidence>
<name>A0A3A1YQ94_9BURK</name>